<dbReference type="AlphaFoldDB" id="A0A242WF88"/>
<protein>
    <recommendedName>
        <fullName evidence="1">DUF4046 domain-containing protein</fullName>
    </recommendedName>
</protein>
<dbReference type="EMBL" id="NFCF01000056">
    <property type="protein sequence ID" value="OTW51948.1"/>
    <property type="molecule type" value="Genomic_DNA"/>
</dbReference>
<comment type="caution">
    <text evidence="2">The sequence shown here is derived from an EMBL/GenBank/DDBJ whole genome shotgun (WGS) entry which is preliminary data.</text>
</comment>
<dbReference type="Pfam" id="PF13255">
    <property type="entry name" value="DUF4046"/>
    <property type="match status" value="3"/>
</dbReference>
<sequence length="329" mass="40332">MIQAVAIEDIYQEILDGKKSRFPANTWKEDKDNELARRVTRYLIEIILKWEEEDIKRKWNTPLIVKYRLRGLLKHRYNNSPYKMIDDVYPNRFKEWEFGMTPLNFWNKEKALEILRWIIEQQEQLSDEDLLKIYNKKWIEKNKLAAPLMMYWNGSPYAMINDLYPNRFKEWELTMTPNKFWTKEKALEVLKWTIEEKESLSIEELLESYNIRWLNENNLASACQIFWNNSPYAMINDLYPNRFKEWEFKVTPARFWTKQRGLEALRWTIEEKEKLTVEQLLSVYSQKWLIKQKLWTPLKNYWNGSPYAMINDLYPNRFERNMLKGYNEK</sequence>
<feature type="domain" description="DUF4046" evidence="1">
    <location>
        <begin position="247"/>
        <end position="317"/>
    </location>
</feature>
<evidence type="ECO:0000313" key="2">
    <source>
        <dbReference type="EMBL" id="OTW51948.1"/>
    </source>
</evidence>
<accession>A0A242WF88</accession>
<feature type="domain" description="DUF4046" evidence="1">
    <location>
        <begin position="7"/>
        <end position="93"/>
    </location>
</feature>
<feature type="domain" description="DUF4046" evidence="1">
    <location>
        <begin position="101"/>
        <end position="168"/>
    </location>
</feature>
<dbReference type="InterPro" id="IPR025119">
    <property type="entry name" value="DUF4046"/>
</dbReference>
<dbReference type="Proteomes" id="UP000195152">
    <property type="component" value="Unassembled WGS sequence"/>
</dbReference>
<reference evidence="2 3" key="1">
    <citation type="submission" date="2016-10" db="EMBL/GenBank/DDBJ databases">
        <title>Comparative genomics of Bacillus thuringiensis reveals a path to pathogens against multiple invertebrate hosts.</title>
        <authorList>
            <person name="Zheng J."/>
            <person name="Gao Q."/>
            <person name="Liu H."/>
            <person name="Peng D."/>
            <person name="Ruan L."/>
            <person name="Sun M."/>
        </authorList>
    </citation>
    <scope>NUCLEOTIDE SEQUENCE [LARGE SCALE GENOMIC DNA]</scope>
    <source>
        <strain evidence="2">BGSC 4AC1</strain>
    </source>
</reference>
<proteinExistence type="predicted"/>
<gene>
    <name evidence="2" type="ORF">BK699_06060</name>
</gene>
<evidence type="ECO:0000259" key="1">
    <source>
        <dbReference type="Pfam" id="PF13255"/>
    </source>
</evidence>
<name>A0A242WF88_BACTU</name>
<organism evidence="2 3">
    <name type="scientific">Bacillus thuringiensis serovar mexicanensis</name>
    <dbReference type="NCBI Taxonomy" id="180868"/>
    <lineage>
        <taxon>Bacteria</taxon>
        <taxon>Bacillati</taxon>
        <taxon>Bacillota</taxon>
        <taxon>Bacilli</taxon>
        <taxon>Bacillales</taxon>
        <taxon>Bacillaceae</taxon>
        <taxon>Bacillus</taxon>
        <taxon>Bacillus cereus group</taxon>
    </lineage>
</organism>
<evidence type="ECO:0000313" key="3">
    <source>
        <dbReference type="Proteomes" id="UP000195152"/>
    </source>
</evidence>